<sequence>MRGSGLTIVVVETLDDIGSLLDPAPPALIVVENADQSVGKQLVRKLARDERFRATTIIGLVADSGSEAVSRDLRYIQLGSLPDIAATSAAIVAKLISRLPAPNDQVRYRVPWNEPARLKAVGDSGLVGSAAEESFDRLVRLAAYSTRSPIAMFTLLTESEQWFKSHVGFEAASTPRDWAFCNETLISNELTIFEDLSKANMFERNPALAEPFGFRFYAGAPVRNPLGFALGSICVIDIRPRKLAADERDALTTIAEATSNLIRLKALERLLPGRS</sequence>
<comment type="caution">
    <text evidence="2">The sequence shown here is derived from an EMBL/GenBank/DDBJ whole genome shotgun (WGS) entry which is preliminary data.</text>
</comment>
<protein>
    <submittedName>
        <fullName evidence="2">GAF domain-containing protein</fullName>
    </submittedName>
</protein>
<dbReference type="Pfam" id="PF01590">
    <property type="entry name" value="GAF"/>
    <property type="match status" value="1"/>
</dbReference>
<organism evidence="2 3">
    <name type="scientific">Enterovirga rhinocerotis</name>
    <dbReference type="NCBI Taxonomy" id="1339210"/>
    <lineage>
        <taxon>Bacteria</taxon>
        <taxon>Pseudomonadati</taxon>
        <taxon>Pseudomonadota</taxon>
        <taxon>Alphaproteobacteria</taxon>
        <taxon>Hyphomicrobiales</taxon>
        <taxon>Methylobacteriaceae</taxon>
        <taxon>Enterovirga</taxon>
    </lineage>
</organism>
<dbReference type="PANTHER" id="PTHR43102">
    <property type="entry name" value="SLR1143 PROTEIN"/>
    <property type="match status" value="1"/>
</dbReference>
<feature type="domain" description="GAF" evidence="1">
    <location>
        <begin position="130"/>
        <end position="272"/>
    </location>
</feature>
<evidence type="ECO:0000259" key="1">
    <source>
        <dbReference type="SMART" id="SM00065"/>
    </source>
</evidence>
<reference evidence="2 3" key="1">
    <citation type="submission" date="2019-03" db="EMBL/GenBank/DDBJ databases">
        <title>Genomic Encyclopedia of Type Strains, Phase IV (KMG-IV): sequencing the most valuable type-strain genomes for metagenomic binning, comparative biology and taxonomic classification.</title>
        <authorList>
            <person name="Goeker M."/>
        </authorList>
    </citation>
    <scope>NUCLEOTIDE SEQUENCE [LARGE SCALE GENOMIC DNA]</scope>
    <source>
        <strain evidence="2 3">DSM 25903</strain>
    </source>
</reference>
<keyword evidence="3" id="KW-1185">Reference proteome</keyword>
<evidence type="ECO:0000313" key="3">
    <source>
        <dbReference type="Proteomes" id="UP000295122"/>
    </source>
</evidence>
<proteinExistence type="predicted"/>
<gene>
    <name evidence="2" type="ORF">EV668_4447</name>
</gene>
<dbReference type="AlphaFoldDB" id="A0A4R7BJI7"/>
<dbReference type="EMBL" id="SNZR01000017">
    <property type="protein sequence ID" value="TDR85331.1"/>
    <property type="molecule type" value="Genomic_DNA"/>
</dbReference>
<dbReference type="InterPro" id="IPR029016">
    <property type="entry name" value="GAF-like_dom_sf"/>
</dbReference>
<name>A0A4R7BJI7_9HYPH</name>
<dbReference type="PANTHER" id="PTHR43102:SF2">
    <property type="entry name" value="GAF DOMAIN-CONTAINING PROTEIN"/>
    <property type="match status" value="1"/>
</dbReference>
<dbReference type="Gene3D" id="3.30.450.40">
    <property type="match status" value="1"/>
</dbReference>
<dbReference type="Proteomes" id="UP000295122">
    <property type="component" value="Unassembled WGS sequence"/>
</dbReference>
<dbReference type="SUPFAM" id="SSF55781">
    <property type="entry name" value="GAF domain-like"/>
    <property type="match status" value="1"/>
</dbReference>
<dbReference type="InterPro" id="IPR003018">
    <property type="entry name" value="GAF"/>
</dbReference>
<dbReference type="SMART" id="SM00065">
    <property type="entry name" value="GAF"/>
    <property type="match status" value="1"/>
</dbReference>
<accession>A0A4R7BJI7</accession>
<evidence type="ECO:0000313" key="2">
    <source>
        <dbReference type="EMBL" id="TDR85331.1"/>
    </source>
</evidence>